<name>A0A9X2MGL7_9FIRM</name>
<proteinExistence type="predicted"/>
<protein>
    <recommendedName>
        <fullName evidence="4">Prophage endopeptidase tail</fullName>
    </recommendedName>
</protein>
<evidence type="ECO:0000256" key="1">
    <source>
        <dbReference type="SAM" id="Coils"/>
    </source>
</evidence>
<dbReference type="RefSeq" id="WP_257490148.1">
    <property type="nucleotide sequence ID" value="NZ_JANJZL010000002.1"/>
</dbReference>
<evidence type="ECO:0000313" key="2">
    <source>
        <dbReference type="EMBL" id="MCR2043181.1"/>
    </source>
</evidence>
<dbReference type="EMBL" id="JANJZL010000002">
    <property type="protein sequence ID" value="MCR2043181.1"/>
    <property type="molecule type" value="Genomic_DNA"/>
</dbReference>
<keyword evidence="3" id="KW-1185">Reference proteome</keyword>
<evidence type="ECO:0008006" key="4">
    <source>
        <dbReference type="Google" id="ProtNLM"/>
    </source>
</evidence>
<accession>A0A9X2MGL7</accession>
<sequence length="1294" mass="145898">MYPTSDTYKEKVKELDRTWETKVDIEHEKGTLHLTDKDIALGGMSVTEKTQPGEDFGIGGTVASDLSLKILNRTGGGNLLKNKDYSQDNEYQTIVKTNESFEGQPIYKATKKKKGTPATPLATIDIRKGETYTASIWTKTEQDAEVFLSMLSFYKNYHRALVHGTRIGEWERLIVTYTNDSEEDLKDVSVYYYPANGEGGEVTYFTCPKLEKGDQATPWEDDYSDIDFTGAKIKPYVMLTEDDEGRNLLKRTTDKYQSIDTGTWFNRLNEYPKALNPIEDFGLQVGDTIVYRLYLKTNVDVGAVARLTFYSDDNYSDKTTITGNVISENSEGYSSVVVTLTEKMKYIDVNIQNGKAGEINSNIVEYKKPKLEKGDTATDWRPAVEDWSEPIPLGIFNVDTQSRFRSTIELKAMDNMIKMDRPYSYSKLSYPATLYQIYVDVCSTCNLLPATHNFLHKDLLIKNRPEGDLSCRDILGFVAQLSGSFAKITRDGKVALKWYEPTGLELGPMNRDDFKPSDEEINITGIMFKESDEKTYLVGTDDYAIDLTENPLLQQDYSKVLPAILNKIKEIKFNPYTVSKWQGNPAIEAGDMVRHIDVDGNVFDTIITSSTYRYGMKGSMEAKAKSEVNKGYKGSTSKKLANVVQKIENNRVEVEDKLTSVEQAQLNAMQLMANMLGGHAIVEGDAFYIADNVDLSKAKKVWKWGMGGFAYYPDGLNNPPSTAVTADNSIVAMLVAAHIITADMVRTGILQSEDGNTWINLNNSQFNFANMITWDGKEFKINFNKAGLAVGVANLVRRSKDRKVSSSYLVGTYNITEDWETNTTYSITIKGNINNGQEFGIWANGPGMQVATLKYDKATGLHKATFTTPSTIDNREPKTLRVYNYPSSGATNAAIDWIKLEKGSVNTGWTPAEGELEGVSYSFTGDAAILKGAGFIILNNNSVPVMQGDAQGNLSMTGDFITYNNGQKALEMVNNELRLHDWQGTTRVDPVGQLYAARREYDANKPGFSIANRKNAYLALTYRKDSAYYAYIDFDKDNVLGNSQDYPIVFWERPLFRNPARFDGTVYFGGQRHKIFNATKGALVIEVNDGDTTRGFTLQGDTQGSKVLEFRPWWKEEIALWRNTLISGNLSVTGSKNSLQETKHYGQRLLNALETAEYYFADFGFGKIGEDGKCYIYIDDIFNETVNTEVEYHVIYGKYGENENSKIITKERHKNYFVAKGTPGLEFSWFLVVKRKGYEHNRLEQPDNLNLERDDSVSFDRDFEQEDKEDKELERIYDDKLSFDLVSLLLEEAV</sequence>
<feature type="coiled-coil region" evidence="1">
    <location>
        <begin position="637"/>
        <end position="664"/>
    </location>
</feature>
<reference evidence="2" key="1">
    <citation type="submission" date="2022-07" db="EMBL/GenBank/DDBJ databases">
        <title>Enhanced cultured diversity of the mouse gut microbiota enables custom-made synthetic communities.</title>
        <authorList>
            <person name="Afrizal A."/>
        </authorList>
    </citation>
    <scope>NUCLEOTIDE SEQUENCE</scope>
    <source>
        <strain evidence="2">DSM 29482</strain>
    </source>
</reference>
<organism evidence="2 3">
    <name type="scientific">Anaerosalibacter massiliensis</name>
    <dbReference type="NCBI Taxonomy" id="1347392"/>
    <lineage>
        <taxon>Bacteria</taxon>
        <taxon>Bacillati</taxon>
        <taxon>Bacillota</taxon>
        <taxon>Tissierellia</taxon>
        <taxon>Tissierellales</taxon>
        <taxon>Sporanaerobacteraceae</taxon>
        <taxon>Anaerosalibacter</taxon>
    </lineage>
</organism>
<evidence type="ECO:0000313" key="3">
    <source>
        <dbReference type="Proteomes" id="UP001142078"/>
    </source>
</evidence>
<gene>
    <name evidence="2" type="ORF">NSA23_03520</name>
</gene>
<dbReference type="Proteomes" id="UP001142078">
    <property type="component" value="Unassembled WGS sequence"/>
</dbReference>
<comment type="caution">
    <text evidence="2">The sequence shown here is derived from an EMBL/GenBank/DDBJ whole genome shotgun (WGS) entry which is preliminary data.</text>
</comment>
<dbReference type="Gene3D" id="2.60.120.260">
    <property type="entry name" value="Galactose-binding domain-like"/>
    <property type="match status" value="1"/>
</dbReference>
<keyword evidence="1" id="KW-0175">Coiled coil</keyword>